<dbReference type="AlphaFoldDB" id="A0A2H0U8N6"/>
<evidence type="ECO:0000313" key="4">
    <source>
        <dbReference type="Proteomes" id="UP000231379"/>
    </source>
</evidence>
<dbReference type="Pfam" id="PF01471">
    <property type="entry name" value="PG_binding_1"/>
    <property type="match status" value="1"/>
</dbReference>
<feature type="signal peptide" evidence="1">
    <location>
        <begin position="1"/>
        <end position="20"/>
    </location>
</feature>
<accession>A0A2H0U8N6</accession>
<dbReference type="Gene3D" id="2.60.40.10">
    <property type="entry name" value="Immunoglobulins"/>
    <property type="match status" value="2"/>
</dbReference>
<sequence>MRRMAGIAAVALLAASPIFAGALTIDELRAQVTALLAQIEALQQQLAATTGAPAQTTGTSTTTGATGTAQGTSGAVACPQISRSLQFGSTGDDVSRLQRYLALDPAIYPEALVTGYYGALTEAAVKRWQAKHFVVSSGTPASTGWGVVGPRTAAVLAIQCPPGTVAGGTGSVGGFIKVTPITGPAPLTVTIEATVNTPRSCNAPAYQLDFGDTTSPAQIQVPQGNCNERTQVVTHQYTKPGTYTVTLRAGSHQTSATVTVTGSAQQPDADMLNATPTAGSSPLAVVFSGFVNAAGECNPPEYKIDFGDNQSVVVPVQGCAAHSYSVTHLYGGGNFIARLYRGGTEIATRSISVSGTSETDMAQFSVTPGSGGDPKQVRVEFDLSTSCTGYELDWGDGSSKETQAQGTCEGSSVTKQFTHTYTDTGSYTITLKRGTNLSLVDTAALVISE</sequence>
<dbReference type="EMBL" id="PFBM01000005">
    <property type="protein sequence ID" value="PIR82774.1"/>
    <property type="molecule type" value="Genomic_DNA"/>
</dbReference>
<dbReference type="Pfam" id="PF00801">
    <property type="entry name" value="PKD"/>
    <property type="match status" value="2"/>
</dbReference>
<dbReference type="InterPro" id="IPR036365">
    <property type="entry name" value="PGBD-like_sf"/>
</dbReference>
<evidence type="ECO:0000313" key="3">
    <source>
        <dbReference type="EMBL" id="PIR82774.1"/>
    </source>
</evidence>
<feature type="domain" description="PKD" evidence="2">
    <location>
        <begin position="360"/>
        <end position="449"/>
    </location>
</feature>
<dbReference type="InterPro" id="IPR035986">
    <property type="entry name" value="PKD_dom_sf"/>
</dbReference>
<gene>
    <name evidence="3" type="ORF">COU20_00385</name>
</gene>
<dbReference type="Gene3D" id="1.10.101.10">
    <property type="entry name" value="PGBD-like superfamily/PGBD"/>
    <property type="match status" value="1"/>
</dbReference>
<feature type="domain" description="PKD" evidence="2">
    <location>
        <begin position="176"/>
        <end position="261"/>
    </location>
</feature>
<protein>
    <recommendedName>
        <fullName evidence="2">PKD domain-containing protein</fullName>
    </recommendedName>
</protein>
<feature type="chain" id="PRO_5013890537" description="PKD domain-containing protein" evidence="1">
    <location>
        <begin position="21"/>
        <end position="449"/>
    </location>
</feature>
<dbReference type="CDD" id="cd00146">
    <property type="entry name" value="PKD"/>
    <property type="match status" value="1"/>
</dbReference>
<keyword evidence="1" id="KW-0732">Signal</keyword>
<evidence type="ECO:0000259" key="2">
    <source>
        <dbReference type="PROSITE" id="PS50093"/>
    </source>
</evidence>
<dbReference type="PROSITE" id="PS50093">
    <property type="entry name" value="PKD"/>
    <property type="match status" value="2"/>
</dbReference>
<name>A0A2H0U8N6_9BACT</name>
<dbReference type="InterPro" id="IPR022409">
    <property type="entry name" value="PKD/Chitinase_dom"/>
</dbReference>
<proteinExistence type="predicted"/>
<organism evidence="3 4">
    <name type="scientific">Candidatus Kaiserbacteria bacterium CG10_big_fil_rev_8_21_14_0_10_59_10</name>
    <dbReference type="NCBI Taxonomy" id="1974612"/>
    <lineage>
        <taxon>Bacteria</taxon>
        <taxon>Candidatus Kaiseribacteriota</taxon>
    </lineage>
</organism>
<reference evidence="4" key="1">
    <citation type="submission" date="2017-09" db="EMBL/GenBank/DDBJ databases">
        <title>Depth-based differentiation of microbial function through sediment-hosted aquifers and enrichment of novel symbionts in the deep terrestrial subsurface.</title>
        <authorList>
            <person name="Probst A.J."/>
            <person name="Ladd B."/>
            <person name="Jarett J.K."/>
            <person name="Geller-Mcgrath D.E."/>
            <person name="Sieber C.M.K."/>
            <person name="Emerson J.B."/>
            <person name="Anantharaman K."/>
            <person name="Thomas B.C."/>
            <person name="Malmstrom R."/>
            <person name="Stieglmeier M."/>
            <person name="Klingl A."/>
            <person name="Woyke T."/>
            <person name="Ryan C.M."/>
            <person name="Banfield J.F."/>
        </authorList>
    </citation>
    <scope>NUCLEOTIDE SEQUENCE [LARGE SCALE GENOMIC DNA]</scope>
</reference>
<dbReference type="SUPFAM" id="SSF47090">
    <property type="entry name" value="PGBD-like"/>
    <property type="match status" value="1"/>
</dbReference>
<dbReference type="SMART" id="SM00089">
    <property type="entry name" value="PKD"/>
    <property type="match status" value="2"/>
</dbReference>
<dbReference type="InterPro" id="IPR013783">
    <property type="entry name" value="Ig-like_fold"/>
</dbReference>
<comment type="caution">
    <text evidence="3">The sequence shown here is derived from an EMBL/GenBank/DDBJ whole genome shotgun (WGS) entry which is preliminary data.</text>
</comment>
<dbReference type="SUPFAM" id="SSF49299">
    <property type="entry name" value="PKD domain"/>
    <property type="match status" value="2"/>
</dbReference>
<dbReference type="InterPro" id="IPR002477">
    <property type="entry name" value="Peptidoglycan-bd-like"/>
</dbReference>
<dbReference type="Proteomes" id="UP000231379">
    <property type="component" value="Unassembled WGS sequence"/>
</dbReference>
<dbReference type="InterPro" id="IPR000601">
    <property type="entry name" value="PKD_dom"/>
</dbReference>
<evidence type="ECO:0000256" key="1">
    <source>
        <dbReference type="SAM" id="SignalP"/>
    </source>
</evidence>
<dbReference type="InterPro" id="IPR036366">
    <property type="entry name" value="PGBDSf"/>
</dbReference>